<dbReference type="AlphaFoldDB" id="A0A8S9LFN0"/>
<accession>A0A8S9LFN0</accession>
<dbReference type="Proteomes" id="UP000712281">
    <property type="component" value="Unassembled WGS sequence"/>
</dbReference>
<protein>
    <submittedName>
        <fullName evidence="1">Uncharacterized protein</fullName>
    </submittedName>
</protein>
<proteinExistence type="predicted"/>
<reference evidence="1" key="1">
    <citation type="submission" date="2019-12" db="EMBL/GenBank/DDBJ databases">
        <title>Genome sequencing and annotation of Brassica cretica.</title>
        <authorList>
            <person name="Studholme D.J."/>
            <person name="Sarris P.F."/>
        </authorList>
    </citation>
    <scope>NUCLEOTIDE SEQUENCE</scope>
    <source>
        <strain evidence="1">PFS-001/15</strain>
        <tissue evidence="1">Leaf</tissue>
    </source>
</reference>
<organism evidence="1 2">
    <name type="scientific">Brassica cretica</name>
    <name type="common">Mustard</name>
    <dbReference type="NCBI Taxonomy" id="69181"/>
    <lineage>
        <taxon>Eukaryota</taxon>
        <taxon>Viridiplantae</taxon>
        <taxon>Streptophyta</taxon>
        <taxon>Embryophyta</taxon>
        <taxon>Tracheophyta</taxon>
        <taxon>Spermatophyta</taxon>
        <taxon>Magnoliopsida</taxon>
        <taxon>eudicotyledons</taxon>
        <taxon>Gunneridae</taxon>
        <taxon>Pentapetalae</taxon>
        <taxon>rosids</taxon>
        <taxon>malvids</taxon>
        <taxon>Brassicales</taxon>
        <taxon>Brassicaceae</taxon>
        <taxon>Brassiceae</taxon>
        <taxon>Brassica</taxon>
    </lineage>
</organism>
<comment type="caution">
    <text evidence="1">The sequence shown here is derived from an EMBL/GenBank/DDBJ whole genome shotgun (WGS) entry which is preliminary data.</text>
</comment>
<evidence type="ECO:0000313" key="1">
    <source>
        <dbReference type="EMBL" id="KAF2606284.1"/>
    </source>
</evidence>
<gene>
    <name evidence="1" type="ORF">F2Q68_00044044</name>
</gene>
<evidence type="ECO:0000313" key="2">
    <source>
        <dbReference type="Proteomes" id="UP000712281"/>
    </source>
</evidence>
<dbReference type="EMBL" id="QGKW02000276">
    <property type="protein sequence ID" value="KAF2606284.1"/>
    <property type="molecule type" value="Genomic_DNA"/>
</dbReference>
<name>A0A8S9LFN0_BRACR</name>
<sequence length="216" mass="24127">MFTLFLSTDRHSIEECLFQLRKSTEFAGFEGGQSALTRAAYCEEVFSSDRRILWIMGILLRLAKSCGIFSFAHALGGRQPGRDMRPGLRVCRCQSFENLKGSRKVFVWAAFRLVVPDTNQQAFMATSSRVCASGKEILVLALVSDFSAVILFDRLREADFSRIVIPRHRHVLASAMVVLFLASGLERSTSLVHGSEELGRASAGYMIVLRNLRLDS</sequence>